<evidence type="ECO:0000313" key="8">
    <source>
        <dbReference type="EMBL" id="PZQ23617.1"/>
    </source>
</evidence>
<dbReference type="PIRSF" id="PIRSF031890">
    <property type="entry name" value="UCP031890_transporter_Tim44"/>
    <property type="match status" value="1"/>
</dbReference>
<evidence type="ECO:0000256" key="1">
    <source>
        <dbReference type="ARBA" id="ARBA00004370"/>
    </source>
</evidence>
<keyword evidence="3" id="KW-0809">Transit peptide</keyword>
<gene>
    <name evidence="8" type="ORF">DI569_04035</name>
</gene>
<comment type="subcellular location">
    <subcellularLocation>
        <location evidence="1">Membrane</location>
    </subcellularLocation>
</comment>
<evidence type="ECO:0000256" key="2">
    <source>
        <dbReference type="ARBA" id="ARBA00009597"/>
    </source>
</evidence>
<feature type="transmembrane region" description="Helical" evidence="6">
    <location>
        <begin position="20"/>
        <end position="40"/>
    </location>
</feature>
<dbReference type="AlphaFoldDB" id="A0A2W5MUT7"/>
<dbReference type="SUPFAM" id="SSF54427">
    <property type="entry name" value="NTF2-like"/>
    <property type="match status" value="1"/>
</dbReference>
<dbReference type="PANTHER" id="PTHR10721">
    <property type="entry name" value="MITOCHONDRIAL IMPORT INNER MEMBRANE TRANSLOCASE SUBUNIT TIM44"/>
    <property type="match status" value="1"/>
</dbReference>
<dbReference type="PANTHER" id="PTHR10721:SF1">
    <property type="entry name" value="MITOCHONDRIAL IMPORT INNER MEMBRANE TRANSLOCASE SUBUNIT TIM44"/>
    <property type="match status" value="1"/>
</dbReference>
<name>A0A2W5MUT7_SPHMC</name>
<evidence type="ECO:0000256" key="5">
    <source>
        <dbReference type="SAM" id="MobiDB-lite"/>
    </source>
</evidence>
<keyword evidence="6" id="KW-1133">Transmembrane helix</keyword>
<dbReference type="InterPro" id="IPR016985">
    <property type="entry name" value="UCP031890_Tim44-rel"/>
</dbReference>
<reference evidence="8 9" key="1">
    <citation type="submission" date="2017-08" db="EMBL/GenBank/DDBJ databases">
        <title>Infants hospitalized years apart are colonized by the same room-sourced microbial strains.</title>
        <authorList>
            <person name="Brooks B."/>
            <person name="Olm M.R."/>
            <person name="Firek B.A."/>
            <person name="Baker R."/>
            <person name="Thomas B.C."/>
            <person name="Morowitz M.J."/>
            <person name="Banfield J.F."/>
        </authorList>
    </citation>
    <scope>NUCLEOTIDE SEQUENCE [LARGE SCALE GENOMIC DNA]</scope>
    <source>
        <strain evidence="8">S2_005_003_R2_47</strain>
    </source>
</reference>
<dbReference type="GO" id="GO:0051087">
    <property type="term" value="F:protein-folding chaperone binding"/>
    <property type="evidence" value="ECO:0007669"/>
    <property type="project" value="TreeGrafter"/>
</dbReference>
<feature type="region of interest" description="Disordered" evidence="5">
    <location>
        <begin position="50"/>
        <end position="75"/>
    </location>
</feature>
<dbReference type="InterPro" id="IPR007379">
    <property type="entry name" value="Tim44-like_dom"/>
</dbReference>
<comment type="similarity">
    <text evidence="2">Belongs to the Tim44 family.</text>
</comment>
<dbReference type="EMBL" id="QFPJ01000006">
    <property type="protein sequence ID" value="PZQ23617.1"/>
    <property type="molecule type" value="Genomic_DNA"/>
</dbReference>
<organism evidence="8 9">
    <name type="scientific">Sphingopyxis macrogoltabida</name>
    <name type="common">Sphingomonas macrogoltabidus</name>
    <dbReference type="NCBI Taxonomy" id="33050"/>
    <lineage>
        <taxon>Bacteria</taxon>
        <taxon>Pseudomonadati</taxon>
        <taxon>Pseudomonadota</taxon>
        <taxon>Alphaproteobacteria</taxon>
        <taxon>Sphingomonadales</taxon>
        <taxon>Sphingomonadaceae</taxon>
        <taxon>Sphingopyxis</taxon>
    </lineage>
</organism>
<dbReference type="Gene3D" id="3.10.450.240">
    <property type="match status" value="1"/>
</dbReference>
<dbReference type="NCBIfam" id="NF033779">
    <property type="entry name" value="Tim44_TimA_adap"/>
    <property type="match status" value="1"/>
</dbReference>
<dbReference type="Proteomes" id="UP000248597">
    <property type="component" value="Unassembled WGS sequence"/>
</dbReference>
<dbReference type="SMART" id="SM00978">
    <property type="entry name" value="Tim44"/>
    <property type="match status" value="1"/>
</dbReference>
<dbReference type="GO" id="GO:0016020">
    <property type="term" value="C:membrane"/>
    <property type="evidence" value="ECO:0007669"/>
    <property type="project" value="UniProtKB-SubCell"/>
</dbReference>
<feature type="domain" description="Tim44-like" evidence="7">
    <location>
        <begin position="93"/>
        <end position="239"/>
    </location>
</feature>
<keyword evidence="6" id="KW-0812">Transmembrane</keyword>
<dbReference type="InterPro" id="IPR039544">
    <property type="entry name" value="Tim44-like"/>
</dbReference>
<comment type="caution">
    <text evidence="8">The sequence shown here is derived from an EMBL/GenBank/DDBJ whole genome shotgun (WGS) entry which is preliminary data.</text>
</comment>
<dbReference type="GO" id="GO:0030150">
    <property type="term" value="P:protein import into mitochondrial matrix"/>
    <property type="evidence" value="ECO:0007669"/>
    <property type="project" value="TreeGrafter"/>
</dbReference>
<evidence type="ECO:0000256" key="3">
    <source>
        <dbReference type="ARBA" id="ARBA00022946"/>
    </source>
</evidence>
<feature type="compositionally biased region" description="Basic and acidic residues" evidence="5">
    <location>
        <begin position="50"/>
        <end position="62"/>
    </location>
</feature>
<dbReference type="InterPro" id="IPR032710">
    <property type="entry name" value="NTF2-like_dom_sf"/>
</dbReference>
<sequence length="240" mass="26288">MLGETVIPAARYSPHWTLPVTAFSIVLLAMIAAFLGMRLYSVLGKRTGHEQEPVLPRRDDRAAPTPLRLDDGDAPAGPQAAVDAAGLVYEPSAEAGLRALLAADRQFDAGRFMEGAESAYRMILEAFWAGDRDTLRDLCDDDSYEAFAEAITAREARGEKLENRLIRIDSAKITDVDLQRGEARVTVRYQADISAITRDADGKLIAGSMSDAAQTDDLWTFRRKIGSSDPNWLLDEAETA</sequence>
<accession>A0A2W5MUT7</accession>
<keyword evidence="4 6" id="KW-0472">Membrane</keyword>
<protein>
    <submittedName>
        <fullName evidence="8">Preprotein translocase subunit Tim44</fullName>
    </submittedName>
</protein>
<evidence type="ECO:0000313" key="9">
    <source>
        <dbReference type="Proteomes" id="UP000248597"/>
    </source>
</evidence>
<proteinExistence type="inferred from homology"/>
<evidence type="ECO:0000259" key="7">
    <source>
        <dbReference type="SMART" id="SM00978"/>
    </source>
</evidence>
<dbReference type="Pfam" id="PF04280">
    <property type="entry name" value="Tim44"/>
    <property type="match status" value="1"/>
</dbReference>
<evidence type="ECO:0000256" key="4">
    <source>
        <dbReference type="ARBA" id="ARBA00023136"/>
    </source>
</evidence>
<evidence type="ECO:0000256" key="6">
    <source>
        <dbReference type="SAM" id="Phobius"/>
    </source>
</evidence>